<comment type="caution">
    <text evidence="8">The sequence shown here is derived from an EMBL/GenBank/DDBJ whole genome shotgun (WGS) entry which is preliminary data.</text>
</comment>
<feature type="compositionally biased region" description="Low complexity" evidence="6">
    <location>
        <begin position="22"/>
        <end position="34"/>
    </location>
</feature>
<feature type="compositionally biased region" description="Basic residues" evidence="6">
    <location>
        <begin position="1"/>
        <end position="12"/>
    </location>
</feature>
<evidence type="ECO:0000256" key="7">
    <source>
        <dbReference type="SAM" id="Phobius"/>
    </source>
</evidence>
<dbReference type="Proteomes" id="UP001215280">
    <property type="component" value="Unassembled WGS sequence"/>
</dbReference>
<organism evidence="8 9">
    <name type="scientific">Mycena maculata</name>
    <dbReference type="NCBI Taxonomy" id="230809"/>
    <lineage>
        <taxon>Eukaryota</taxon>
        <taxon>Fungi</taxon>
        <taxon>Dikarya</taxon>
        <taxon>Basidiomycota</taxon>
        <taxon>Agaricomycotina</taxon>
        <taxon>Agaricomycetes</taxon>
        <taxon>Agaricomycetidae</taxon>
        <taxon>Agaricales</taxon>
        <taxon>Marasmiineae</taxon>
        <taxon>Mycenaceae</taxon>
        <taxon>Mycena</taxon>
    </lineage>
</organism>
<feature type="transmembrane region" description="Helical" evidence="7">
    <location>
        <begin position="359"/>
        <end position="379"/>
    </location>
</feature>
<comment type="subcellular location">
    <subcellularLocation>
        <location evidence="1">Membrane</location>
        <topology evidence="1">Multi-pass membrane protein</topology>
    </subcellularLocation>
</comment>
<feature type="region of interest" description="Disordered" evidence="6">
    <location>
        <begin position="1"/>
        <end position="63"/>
    </location>
</feature>
<evidence type="ECO:0000256" key="1">
    <source>
        <dbReference type="ARBA" id="ARBA00004141"/>
    </source>
</evidence>
<protein>
    <submittedName>
        <fullName evidence="8">Eukaryotic membrane protein family-domain-containing protein</fullName>
    </submittedName>
</protein>
<feature type="transmembrane region" description="Helical" evidence="7">
    <location>
        <begin position="120"/>
        <end position="141"/>
    </location>
</feature>
<comment type="similarity">
    <text evidence="2">Belongs to the TAPT1 family.</text>
</comment>
<accession>A0AAD7MNL6</accession>
<evidence type="ECO:0000256" key="5">
    <source>
        <dbReference type="ARBA" id="ARBA00023136"/>
    </source>
</evidence>
<feature type="transmembrane region" description="Helical" evidence="7">
    <location>
        <begin position="252"/>
        <end position="274"/>
    </location>
</feature>
<dbReference type="EMBL" id="JARJLG010000225">
    <property type="protein sequence ID" value="KAJ7725845.1"/>
    <property type="molecule type" value="Genomic_DNA"/>
</dbReference>
<gene>
    <name evidence="8" type="ORF">DFH07DRAFT_758506</name>
</gene>
<dbReference type="GO" id="GO:0005789">
    <property type="term" value="C:endoplasmic reticulum membrane"/>
    <property type="evidence" value="ECO:0007669"/>
    <property type="project" value="TreeGrafter"/>
</dbReference>
<feature type="transmembrane region" description="Helical" evidence="7">
    <location>
        <begin position="170"/>
        <end position="187"/>
    </location>
</feature>
<feature type="transmembrane region" description="Helical" evidence="7">
    <location>
        <begin position="443"/>
        <end position="467"/>
    </location>
</feature>
<reference evidence="8" key="1">
    <citation type="submission" date="2023-03" db="EMBL/GenBank/DDBJ databases">
        <title>Massive genome expansion in bonnet fungi (Mycena s.s.) driven by repeated elements and novel gene families across ecological guilds.</title>
        <authorList>
            <consortium name="Lawrence Berkeley National Laboratory"/>
            <person name="Harder C.B."/>
            <person name="Miyauchi S."/>
            <person name="Viragh M."/>
            <person name="Kuo A."/>
            <person name="Thoen E."/>
            <person name="Andreopoulos B."/>
            <person name="Lu D."/>
            <person name="Skrede I."/>
            <person name="Drula E."/>
            <person name="Henrissat B."/>
            <person name="Morin E."/>
            <person name="Kohler A."/>
            <person name="Barry K."/>
            <person name="LaButti K."/>
            <person name="Morin E."/>
            <person name="Salamov A."/>
            <person name="Lipzen A."/>
            <person name="Mereny Z."/>
            <person name="Hegedus B."/>
            <person name="Baldrian P."/>
            <person name="Stursova M."/>
            <person name="Weitz H."/>
            <person name="Taylor A."/>
            <person name="Grigoriev I.V."/>
            <person name="Nagy L.G."/>
            <person name="Martin F."/>
            <person name="Kauserud H."/>
        </authorList>
    </citation>
    <scope>NUCLEOTIDE SEQUENCE</scope>
    <source>
        <strain evidence="8">CBHHK188m</strain>
    </source>
</reference>
<keyword evidence="9" id="KW-1185">Reference proteome</keyword>
<proteinExistence type="inferred from homology"/>
<evidence type="ECO:0000256" key="3">
    <source>
        <dbReference type="ARBA" id="ARBA00022692"/>
    </source>
</evidence>
<dbReference type="PANTHER" id="PTHR13317:SF4">
    <property type="entry name" value="TRANSMEMBRANE ANTERIOR POSTERIOR TRANSFORMATION PROTEIN 1 HOMOLOG"/>
    <property type="match status" value="1"/>
</dbReference>
<evidence type="ECO:0000256" key="6">
    <source>
        <dbReference type="SAM" id="MobiDB-lite"/>
    </source>
</evidence>
<evidence type="ECO:0000313" key="9">
    <source>
        <dbReference type="Proteomes" id="UP001215280"/>
    </source>
</evidence>
<dbReference type="Pfam" id="PF05346">
    <property type="entry name" value="DUF747"/>
    <property type="match status" value="1"/>
</dbReference>
<evidence type="ECO:0000256" key="2">
    <source>
        <dbReference type="ARBA" id="ARBA00008803"/>
    </source>
</evidence>
<keyword evidence="4 7" id="KW-1133">Transmembrane helix</keyword>
<evidence type="ECO:0000256" key="4">
    <source>
        <dbReference type="ARBA" id="ARBA00022989"/>
    </source>
</evidence>
<dbReference type="InterPro" id="IPR008010">
    <property type="entry name" value="Tatp1"/>
</dbReference>
<sequence>MSVRRKLVKRRFSSASITDVWSSSHSSPRQPQSPLTEPRPPNIYTSLPPSPISPSPPSRPFTPSTPVSPISLYEPAVAPPFSLWDYLREELLATDFDSHQELKWDRVSNFLSIPIAIEKIIGFGFVLCLDSFLYTFTILPIRFTLAWTRFVANAFSRSAPPLPPSQKADILRALLLIVSIMILNPLTDASKIYHYIRGQDTIKLYVIFNALEIGDRLCASIGQDILDCLFSRSTLEPLSHRIPVTLHTFRPLLFFVLATLYNVAHSLVMVYQLIALNVAINSYDHALLTLLVSNQFVEIKGSVFKKFEKDSLFQITCADIVERFTLALMLCVVAFRNLIELSGSEFDFREGFVLPQSFGWVWGNNILWTISYPVLTVLVSEMLVDWLKHAFITKFNHIRPSVYERYTDILCRDLASGSAVGRRGARKHTYVDQSPLVARRLGFASLPLAALAILIGSQSIGLMFALHSDNSSPWTVPSLSNAEIVHYLKWATMGVSFWLCFVVIKVILGVNLVSYATKRKAGMEAREAEDIINDFGRDPIGEGREEQIYNRELKTLLDNKRDDAPSVAEIGERRPEKGKKKGRVKLEDLTRFTMVKNIW</sequence>
<feature type="transmembrane region" description="Helical" evidence="7">
    <location>
        <begin position="487"/>
        <end position="513"/>
    </location>
</feature>
<keyword evidence="3 7" id="KW-0812">Transmembrane</keyword>
<dbReference type="AlphaFoldDB" id="A0AAD7MNL6"/>
<evidence type="ECO:0000313" key="8">
    <source>
        <dbReference type="EMBL" id="KAJ7725845.1"/>
    </source>
</evidence>
<dbReference type="PANTHER" id="PTHR13317">
    <property type="entry name" value="TRANSMEMBRANE ANTERIOR POSTERIOR TRANSFORMATION PROTEIN 1 HOMOLOG"/>
    <property type="match status" value="1"/>
</dbReference>
<name>A0AAD7MNL6_9AGAR</name>
<keyword evidence="5 7" id="KW-0472">Membrane</keyword>
<feature type="compositionally biased region" description="Pro residues" evidence="6">
    <location>
        <begin position="48"/>
        <end position="60"/>
    </location>
</feature>